<comment type="caution">
    <text evidence="2">The sequence shown here is derived from an EMBL/GenBank/DDBJ whole genome shotgun (WGS) entry which is preliminary data.</text>
</comment>
<gene>
    <name evidence="2" type="ORF">G6F51_008570</name>
</gene>
<dbReference type="OrthoDB" id="2285782at2759"/>
<dbReference type="Proteomes" id="UP000717996">
    <property type="component" value="Unassembled WGS sequence"/>
</dbReference>
<proteinExistence type="predicted"/>
<evidence type="ECO:0008006" key="4">
    <source>
        <dbReference type="Google" id="ProtNLM"/>
    </source>
</evidence>
<dbReference type="Gene3D" id="1.10.443.10">
    <property type="entry name" value="Intergrase catalytic core"/>
    <property type="match status" value="1"/>
</dbReference>
<keyword evidence="1" id="KW-0233">DNA recombination</keyword>
<evidence type="ECO:0000313" key="3">
    <source>
        <dbReference type="Proteomes" id="UP000717996"/>
    </source>
</evidence>
<dbReference type="GO" id="GO:0003677">
    <property type="term" value="F:DNA binding"/>
    <property type="evidence" value="ECO:0007669"/>
    <property type="project" value="InterPro"/>
</dbReference>
<evidence type="ECO:0000313" key="2">
    <source>
        <dbReference type="EMBL" id="KAG1540361.1"/>
    </source>
</evidence>
<name>A0A9P6Y6P0_RHIOR</name>
<organism evidence="2 3">
    <name type="scientific">Rhizopus oryzae</name>
    <name type="common">Mucormycosis agent</name>
    <name type="synonym">Rhizopus arrhizus var. delemar</name>
    <dbReference type="NCBI Taxonomy" id="64495"/>
    <lineage>
        <taxon>Eukaryota</taxon>
        <taxon>Fungi</taxon>
        <taxon>Fungi incertae sedis</taxon>
        <taxon>Mucoromycota</taxon>
        <taxon>Mucoromycotina</taxon>
        <taxon>Mucoromycetes</taxon>
        <taxon>Mucorales</taxon>
        <taxon>Mucorineae</taxon>
        <taxon>Rhizopodaceae</taxon>
        <taxon>Rhizopus</taxon>
    </lineage>
</organism>
<reference evidence="2" key="1">
    <citation type="journal article" date="2020" name="Microb. Genom.">
        <title>Genetic diversity of clinical and environmental Mucorales isolates obtained from an investigation of mucormycosis cases among solid organ transplant recipients.</title>
        <authorList>
            <person name="Nguyen M.H."/>
            <person name="Kaul D."/>
            <person name="Muto C."/>
            <person name="Cheng S.J."/>
            <person name="Richter R.A."/>
            <person name="Bruno V.M."/>
            <person name="Liu G."/>
            <person name="Beyhan S."/>
            <person name="Sundermann A.J."/>
            <person name="Mounaud S."/>
            <person name="Pasculle A.W."/>
            <person name="Nierman W.C."/>
            <person name="Driscoll E."/>
            <person name="Cumbie R."/>
            <person name="Clancy C.J."/>
            <person name="Dupont C.L."/>
        </authorList>
    </citation>
    <scope>NUCLEOTIDE SEQUENCE</scope>
    <source>
        <strain evidence="2">GL16</strain>
    </source>
</reference>
<dbReference type="SUPFAM" id="SSF56349">
    <property type="entry name" value="DNA breaking-rejoining enzymes"/>
    <property type="match status" value="1"/>
</dbReference>
<dbReference type="EMBL" id="JAANIT010001424">
    <property type="protein sequence ID" value="KAG1540361.1"/>
    <property type="molecule type" value="Genomic_DNA"/>
</dbReference>
<evidence type="ECO:0000256" key="1">
    <source>
        <dbReference type="ARBA" id="ARBA00023172"/>
    </source>
</evidence>
<dbReference type="GO" id="GO:0015074">
    <property type="term" value="P:DNA integration"/>
    <property type="evidence" value="ECO:0007669"/>
    <property type="project" value="InterPro"/>
</dbReference>
<sequence length="488" mass="56715">MIVIRFSIITFKHPAFGTITTKSNFVDVYKYNVKTEIRYGVPDSVWLHIHQPKETNTKRIQLGVIQEEDLCFVRNLFRFMELTNQHRQHLAVDHTLFLGYLEVDSKPTTSVQPSTVGKWVQTAMEKAGVDRRYKAHSLRSATSTKAVMLGVPIDQVKDHANWSLNSNTFEKFYYRPPRRRLRSTRIQQSIFSNAENSATILVQLPTKKSIYCFSSAQDSIFDLDLPKLSADTIKTLTMLEDQPCFKFFNTNFPNVYAFVLDTLKINLYQEWPQYSLLRKTQHSFLQALYIWSYKHNTIKVELEHNFFKAAQYILTSYSDKCNRSIQLRTPSERTLWVDRIASIFQTLGDQPGLIGFEWCETLSKSCVDDSINVDLWIKTSRRYLDGLRFDKRHDEILSMEASSGLEKEGMEHTMEDTLKNLNSTIAFINGIGRKYLDASFSTFKKLQVFSVQSIKQTITLSSTRVDITKVGYCHIEHRCYVFLLPMFC</sequence>
<dbReference type="InterPro" id="IPR013762">
    <property type="entry name" value="Integrase-like_cat_sf"/>
</dbReference>
<dbReference type="InterPro" id="IPR011010">
    <property type="entry name" value="DNA_brk_join_enz"/>
</dbReference>
<dbReference type="GO" id="GO:0006310">
    <property type="term" value="P:DNA recombination"/>
    <property type="evidence" value="ECO:0007669"/>
    <property type="project" value="UniProtKB-KW"/>
</dbReference>
<accession>A0A9P6Y6P0</accession>
<protein>
    <recommendedName>
        <fullName evidence="4">Tyr recombinase domain-containing protein</fullName>
    </recommendedName>
</protein>
<dbReference type="AlphaFoldDB" id="A0A9P6Y6P0"/>